<keyword evidence="1" id="KW-1133">Transmembrane helix</keyword>
<sequence>MIGRHGVVLSYMPSAGRVFQASNLLLWLVFVVLFP</sequence>
<proteinExistence type="predicted"/>
<reference evidence="2" key="1">
    <citation type="submission" date="2011-11" db="EMBL/GenBank/DDBJ databases">
        <title>The Genome Sequence of Fusarium oxysporum PHW808.</title>
        <authorList>
            <consortium name="The Broad Institute Genome Sequencing Platform"/>
            <person name="Ma L.-J."/>
            <person name="Gale L.R."/>
            <person name="Schwartz D.C."/>
            <person name="Zhou S."/>
            <person name="Corby-Kistler H."/>
            <person name="Young S.K."/>
            <person name="Zeng Q."/>
            <person name="Gargeya S."/>
            <person name="Fitzgerald M."/>
            <person name="Haas B."/>
            <person name="Abouelleil A."/>
            <person name="Alvarado L."/>
            <person name="Arachchi H.M."/>
            <person name="Berlin A."/>
            <person name="Brown A."/>
            <person name="Chapman S.B."/>
            <person name="Chen Z."/>
            <person name="Dunbar C."/>
            <person name="Freedman E."/>
            <person name="Gearin G."/>
            <person name="Goldberg J."/>
            <person name="Griggs A."/>
            <person name="Gujja S."/>
            <person name="Heiman D."/>
            <person name="Howarth C."/>
            <person name="Larson L."/>
            <person name="Lui A."/>
            <person name="MacDonald P.J.P."/>
            <person name="Montmayeur A."/>
            <person name="Murphy C."/>
            <person name="Neiman D."/>
            <person name="Pearson M."/>
            <person name="Priest M."/>
            <person name="Roberts A."/>
            <person name="Saif S."/>
            <person name="Shea T."/>
            <person name="Shenoy N."/>
            <person name="Sisk P."/>
            <person name="Stolte C."/>
            <person name="Sykes S."/>
            <person name="Wortman J."/>
            <person name="Nusbaum C."/>
            <person name="Birren B."/>
        </authorList>
    </citation>
    <scope>NUCLEOTIDE SEQUENCE [LARGE SCALE GENOMIC DNA]</scope>
    <source>
        <strain evidence="2">54008</strain>
    </source>
</reference>
<evidence type="ECO:0000256" key="1">
    <source>
        <dbReference type="SAM" id="Phobius"/>
    </source>
</evidence>
<dbReference type="Proteomes" id="UP000030676">
    <property type="component" value="Unassembled WGS sequence"/>
</dbReference>
<dbReference type="EMBL" id="KK033492">
    <property type="protein sequence ID" value="EXL66131.1"/>
    <property type="molecule type" value="Genomic_DNA"/>
</dbReference>
<dbReference type="HOGENOM" id="CLU_3368567_0_0_1"/>
<protein>
    <submittedName>
        <fullName evidence="2">Uncharacterized protein</fullName>
    </submittedName>
</protein>
<name>X0H241_FUSOX</name>
<reference evidence="2" key="2">
    <citation type="submission" date="2014-03" db="EMBL/GenBank/DDBJ databases">
        <title>The Genome Annotation of Fusarium oxysporum PHW808.</title>
        <authorList>
            <consortium name="The Broad Institute Genomics Platform"/>
            <person name="Ma L.-J."/>
            <person name="Corby-Kistler H."/>
            <person name="Broz K."/>
            <person name="Gale L.R."/>
            <person name="Jonkers W."/>
            <person name="O'Donnell K."/>
            <person name="Ploetz R."/>
            <person name="Steinberg C."/>
            <person name="Schwartz D.C."/>
            <person name="VanEtten H."/>
            <person name="Zhou S."/>
            <person name="Young S.K."/>
            <person name="Zeng Q."/>
            <person name="Gargeya S."/>
            <person name="Fitzgerald M."/>
            <person name="Abouelleil A."/>
            <person name="Alvarado L."/>
            <person name="Chapman S.B."/>
            <person name="Gainer-Dewar J."/>
            <person name="Goldberg J."/>
            <person name="Griggs A."/>
            <person name="Gujja S."/>
            <person name="Hansen M."/>
            <person name="Howarth C."/>
            <person name="Imamovic A."/>
            <person name="Ireland A."/>
            <person name="Larimer J."/>
            <person name="McCowan C."/>
            <person name="Murphy C."/>
            <person name="Pearson M."/>
            <person name="Poon T.W."/>
            <person name="Priest M."/>
            <person name="Roberts A."/>
            <person name="Saif S."/>
            <person name="Shea T."/>
            <person name="Sykes S."/>
            <person name="Wortman J."/>
            <person name="Nusbaum C."/>
            <person name="Birren B."/>
        </authorList>
    </citation>
    <scope>NUCLEOTIDE SEQUENCE</scope>
    <source>
        <strain evidence="2">54008</strain>
    </source>
</reference>
<organism evidence="2">
    <name type="scientific">Fusarium oxysporum f. sp. conglutinans race 2 54008</name>
    <dbReference type="NCBI Taxonomy" id="1089457"/>
    <lineage>
        <taxon>Eukaryota</taxon>
        <taxon>Fungi</taxon>
        <taxon>Dikarya</taxon>
        <taxon>Ascomycota</taxon>
        <taxon>Pezizomycotina</taxon>
        <taxon>Sordariomycetes</taxon>
        <taxon>Hypocreomycetidae</taxon>
        <taxon>Hypocreales</taxon>
        <taxon>Nectriaceae</taxon>
        <taxon>Fusarium</taxon>
        <taxon>Fusarium oxysporum species complex</taxon>
    </lineage>
</organism>
<accession>X0H241</accession>
<keyword evidence="1" id="KW-0812">Transmembrane</keyword>
<evidence type="ECO:0000313" key="2">
    <source>
        <dbReference type="EMBL" id="EXL66131.1"/>
    </source>
</evidence>
<feature type="transmembrane region" description="Helical" evidence="1">
    <location>
        <begin position="15"/>
        <end position="34"/>
    </location>
</feature>
<gene>
    <name evidence="2" type="ORF">FOPG_17674</name>
</gene>
<dbReference type="AlphaFoldDB" id="X0H241"/>
<keyword evidence="1" id="KW-0472">Membrane</keyword>